<evidence type="ECO:0000313" key="4">
    <source>
        <dbReference type="Proteomes" id="UP001151582"/>
    </source>
</evidence>
<evidence type="ECO:0000256" key="1">
    <source>
        <dbReference type="SAM" id="MobiDB-lite"/>
    </source>
</evidence>
<feature type="region of interest" description="Disordered" evidence="1">
    <location>
        <begin position="1"/>
        <end position="45"/>
    </location>
</feature>
<reference evidence="3" key="1">
    <citation type="submission" date="2022-07" db="EMBL/GenBank/DDBJ databases">
        <title>Phylogenomic reconstructions and comparative analyses of Kickxellomycotina fungi.</title>
        <authorList>
            <person name="Reynolds N.K."/>
            <person name="Stajich J.E."/>
            <person name="Barry K."/>
            <person name="Grigoriev I.V."/>
            <person name="Crous P."/>
            <person name="Smith M.E."/>
        </authorList>
    </citation>
    <scope>NUCLEOTIDE SEQUENCE</scope>
    <source>
        <strain evidence="3">RSA 567</strain>
    </source>
</reference>
<dbReference type="OrthoDB" id="5590544at2759"/>
<name>A0A9W8EE93_9FUNG</name>
<proteinExistence type="predicted"/>
<feature type="compositionally biased region" description="Basic and acidic residues" evidence="1">
    <location>
        <begin position="1"/>
        <end position="38"/>
    </location>
</feature>
<dbReference type="AlphaFoldDB" id="A0A9W8EE93"/>
<gene>
    <name evidence="3" type="ORF">H4R34_000931</name>
</gene>
<comment type="caution">
    <text evidence="3">The sequence shown here is derived from an EMBL/GenBank/DDBJ whole genome shotgun (WGS) entry which is preliminary data.</text>
</comment>
<dbReference type="EMBL" id="JANBQB010000033">
    <property type="protein sequence ID" value="KAJ1984023.1"/>
    <property type="molecule type" value="Genomic_DNA"/>
</dbReference>
<evidence type="ECO:0000259" key="2">
    <source>
        <dbReference type="Pfam" id="PF04774"/>
    </source>
</evidence>
<dbReference type="Proteomes" id="UP001151582">
    <property type="component" value="Unassembled WGS sequence"/>
</dbReference>
<sequence length="129" mass="14302">MTRTEKALDHASPRVRNFDRHMPRHGPRDIRNLPKKDGAGAYNWGRAGEDNVESLRQDIYQGQQPAKKGVGYPPVGGQSTEGDMSFGPEETNKLEKTMAAASTSPTHQLDKVRVVSPEEFQKMQAAAKQ</sequence>
<dbReference type="InterPro" id="IPR006861">
    <property type="entry name" value="HABP4_PAIRBP1-bd"/>
</dbReference>
<keyword evidence="4" id="KW-1185">Reference proteome</keyword>
<dbReference type="Pfam" id="PF04774">
    <property type="entry name" value="HABP4_PAI-RBP1"/>
    <property type="match status" value="1"/>
</dbReference>
<evidence type="ECO:0000313" key="3">
    <source>
        <dbReference type="EMBL" id="KAJ1984023.1"/>
    </source>
</evidence>
<protein>
    <recommendedName>
        <fullName evidence="2">Hyaluronan/mRNA-binding protein domain-containing protein</fullName>
    </recommendedName>
</protein>
<accession>A0A9W8EE93</accession>
<feature type="region of interest" description="Disordered" evidence="1">
    <location>
        <begin position="62"/>
        <end position="108"/>
    </location>
</feature>
<organism evidence="3 4">
    <name type="scientific">Dimargaris verticillata</name>
    <dbReference type="NCBI Taxonomy" id="2761393"/>
    <lineage>
        <taxon>Eukaryota</taxon>
        <taxon>Fungi</taxon>
        <taxon>Fungi incertae sedis</taxon>
        <taxon>Zoopagomycota</taxon>
        <taxon>Kickxellomycotina</taxon>
        <taxon>Dimargaritomycetes</taxon>
        <taxon>Dimargaritales</taxon>
        <taxon>Dimargaritaceae</taxon>
        <taxon>Dimargaris</taxon>
    </lineage>
</organism>
<feature type="domain" description="Hyaluronan/mRNA-binding protein" evidence="2">
    <location>
        <begin position="16"/>
        <end position="126"/>
    </location>
</feature>